<protein>
    <submittedName>
        <fullName evidence="3">Two-component system, unclassified family, response regulator</fullName>
    </submittedName>
</protein>
<gene>
    <name evidence="3" type="ORF">SAMN05421812_11690</name>
</gene>
<dbReference type="OrthoDB" id="9793549at2"/>
<dbReference type="Gene3D" id="3.40.50.2300">
    <property type="match status" value="1"/>
</dbReference>
<proteinExistence type="predicted"/>
<feature type="modified residue" description="4-aspartylphosphate" evidence="1">
    <location>
        <position position="67"/>
    </location>
</feature>
<organism evidence="3 4">
    <name type="scientific">Asanoa hainanensis</name>
    <dbReference type="NCBI Taxonomy" id="560556"/>
    <lineage>
        <taxon>Bacteria</taxon>
        <taxon>Bacillati</taxon>
        <taxon>Actinomycetota</taxon>
        <taxon>Actinomycetes</taxon>
        <taxon>Micromonosporales</taxon>
        <taxon>Micromonosporaceae</taxon>
        <taxon>Asanoa</taxon>
    </lineage>
</organism>
<dbReference type="InterPro" id="IPR011006">
    <property type="entry name" value="CheY-like_superfamily"/>
</dbReference>
<evidence type="ECO:0000313" key="3">
    <source>
        <dbReference type="EMBL" id="SNT64066.1"/>
    </source>
</evidence>
<reference evidence="3 4" key="1">
    <citation type="submission" date="2017-06" db="EMBL/GenBank/DDBJ databases">
        <authorList>
            <person name="Kim H.J."/>
            <person name="Triplett B.A."/>
        </authorList>
    </citation>
    <scope>NUCLEOTIDE SEQUENCE [LARGE SCALE GENOMIC DNA]</scope>
    <source>
        <strain evidence="3 4">CGMCC 4.5593</strain>
    </source>
</reference>
<keyword evidence="1" id="KW-0597">Phosphoprotein</keyword>
<dbReference type="AlphaFoldDB" id="A0A239PA83"/>
<dbReference type="Proteomes" id="UP000198362">
    <property type="component" value="Unassembled WGS sequence"/>
</dbReference>
<dbReference type="SMART" id="SM00448">
    <property type="entry name" value="REC"/>
    <property type="match status" value="1"/>
</dbReference>
<dbReference type="InterPro" id="IPR001789">
    <property type="entry name" value="Sig_transdc_resp-reg_receiver"/>
</dbReference>
<dbReference type="PANTHER" id="PTHR44520">
    <property type="entry name" value="RESPONSE REGULATOR RCP1-RELATED"/>
    <property type="match status" value="1"/>
</dbReference>
<dbReference type="PROSITE" id="PS50110">
    <property type="entry name" value="RESPONSE_REGULATORY"/>
    <property type="match status" value="1"/>
</dbReference>
<feature type="domain" description="Response regulatory" evidence="2">
    <location>
        <begin position="9"/>
        <end position="134"/>
    </location>
</feature>
<evidence type="ECO:0000313" key="4">
    <source>
        <dbReference type="Proteomes" id="UP000198362"/>
    </source>
</evidence>
<dbReference type="InterPro" id="IPR052893">
    <property type="entry name" value="TCS_response_regulator"/>
</dbReference>
<evidence type="ECO:0000259" key="2">
    <source>
        <dbReference type="PROSITE" id="PS50110"/>
    </source>
</evidence>
<dbReference type="RefSeq" id="WP_089254277.1">
    <property type="nucleotide sequence ID" value="NZ_FZPH01000016.1"/>
</dbReference>
<dbReference type="SUPFAM" id="SSF52172">
    <property type="entry name" value="CheY-like"/>
    <property type="match status" value="1"/>
</dbReference>
<dbReference type="Pfam" id="PF00072">
    <property type="entry name" value="Response_reg"/>
    <property type="match status" value="1"/>
</dbReference>
<dbReference type="EMBL" id="FZPH01000016">
    <property type="protein sequence ID" value="SNT64066.1"/>
    <property type="molecule type" value="Genomic_DNA"/>
</dbReference>
<dbReference type="CDD" id="cd17557">
    <property type="entry name" value="REC_Rcp-like"/>
    <property type="match status" value="1"/>
</dbReference>
<keyword evidence="4" id="KW-1185">Reference proteome</keyword>
<accession>A0A239PA83</accession>
<name>A0A239PA83_9ACTN</name>
<evidence type="ECO:0000256" key="1">
    <source>
        <dbReference type="PROSITE-ProRule" id="PRU00169"/>
    </source>
</evidence>
<sequence>MASDQSLLQVLVVEDDLGDLALVENAFADHSVSSRLHHVADGADALAFLRRENGFADAPRPDLILLDLNMPRVDGRQVLDQIKHDDDLRSIPAIVFTTSAATPDIMASYRSHANAYVTKPIDLDDFDRVVAEIRNFYGQIASLPRTASS</sequence>
<dbReference type="GO" id="GO:0000160">
    <property type="term" value="P:phosphorelay signal transduction system"/>
    <property type="evidence" value="ECO:0007669"/>
    <property type="project" value="InterPro"/>
</dbReference>
<dbReference type="PANTHER" id="PTHR44520:SF2">
    <property type="entry name" value="RESPONSE REGULATOR RCP1"/>
    <property type="match status" value="1"/>
</dbReference>